<dbReference type="PANTHER" id="PTHR21483:SF18">
    <property type="entry name" value="RNA POLYMERASE II-ASSOCIATED PROTEIN 1"/>
    <property type="match status" value="1"/>
</dbReference>
<feature type="domain" description="RPAP1 C-terminal" evidence="3">
    <location>
        <begin position="295"/>
        <end position="361"/>
    </location>
</feature>
<dbReference type="PANTHER" id="PTHR21483">
    <property type="entry name" value="RNA POLYMERASE II-ASSOCIATED PROTEIN 1"/>
    <property type="match status" value="1"/>
</dbReference>
<feature type="compositionally biased region" description="Acidic residues" evidence="2">
    <location>
        <begin position="184"/>
        <end position="198"/>
    </location>
</feature>
<reference evidence="6" key="1">
    <citation type="submission" date="2016-03" db="EMBL/GenBank/DDBJ databases">
        <authorList>
            <person name="Devillers Hugo."/>
        </authorList>
    </citation>
    <scope>NUCLEOTIDE SEQUENCE [LARGE SCALE GENOMIC DNA]</scope>
</reference>
<dbReference type="OrthoDB" id="348201at2759"/>
<dbReference type="Proteomes" id="UP000191144">
    <property type="component" value="Chromosome G"/>
</dbReference>
<name>A0A1G4K4X1_9SACH</name>
<protein>
    <submittedName>
        <fullName evidence="5">LAME_0G00650g1_1</fullName>
    </submittedName>
</protein>
<proteinExistence type="inferred from homology"/>
<feature type="domain" description="RPAP1 N-terminal" evidence="4">
    <location>
        <begin position="77"/>
        <end position="122"/>
    </location>
</feature>
<dbReference type="AlphaFoldDB" id="A0A1G4K4X1"/>
<sequence>MDMLGDIVEKDIVSPAAVNSAPTSGFPALYEPEKISSWKTRLQSKRQNARPRNRTEAAKVVSSKATPTRENGETEAERIHNENMARISQMSALQLEQERRDILESLDPKVVQGLMKRLSKRETKDSGLDSLTASTAPLFAEVEGAPGTWIGGTHEIRDLPRLDDDAVNKALGVKPQESKHVEFEKEDDDDEVAEESADDYPNPMPDDDDIAPQEYQFVQQMDHMKNEDLLSDVHFMRPSKDKVPEFESLDINDPDFDSKLHEKYFPDLPKEADKLAWMRPVSKSANSEVIHDVAQCRFDFKGNLVPPLREIESTREGLHHHAENPDLAGYTIGELQHLSRSTFPAQRCIAIQILGRILYKLGKQSYAQLVPEVDAETYAEMGGTTKIVNHIYGMFWDLCKSHLVIESLMEAADGSKTQNLSVRNYAIDALWLWKEGGGDCTQDKGATD</sequence>
<feature type="region of interest" description="Disordered" evidence="2">
    <location>
        <begin position="173"/>
        <end position="206"/>
    </location>
</feature>
<evidence type="ECO:0000256" key="1">
    <source>
        <dbReference type="ARBA" id="ARBA00009953"/>
    </source>
</evidence>
<evidence type="ECO:0000256" key="2">
    <source>
        <dbReference type="SAM" id="MobiDB-lite"/>
    </source>
</evidence>
<evidence type="ECO:0000259" key="3">
    <source>
        <dbReference type="Pfam" id="PF08620"/>
    </source>
</evidence>
<accession>A0A1G4K4X1</accession>
<keyword evidence="6" id="KW-1185">Reference proteome</keyword>
<dbReference type="Pfam" id="PF08620">
    <property type="entry name" value="RPAP1_C"/>
    <property type="match status" value="1"/>
</dbReference>
<gene>
    <name evidence="5" type="ORF">LAME_0G00650G</name>
</gene>
<feature type="compositionally biased region" description="Basic residues" evidence="2">
    <location>
        <begin position="42"/>
        <end position="52"/>
    </location>
</feature>
<dbReference type="InterPro" id="IPR013930">
    <property type="entry name" value="RPAP1_N"/>
</dbReference>
<dbReference type="InterPro" id="IPR013929">
    <property type="entry name" value="RPAP1_C"/>
</dbReference>
<evidence type="ECO:0000313" key="5">
    <source>
        <dbReference type="EMBL" id="SCU98810.1"/>
    </source>
</evidence>
<evidence type="ECO:0000259" key="4">
    <source>
        <dbReference type="Pfam" id="PF08621"/>
    </source>
</evidence>
<dbReference type="EMBL" id="LT598484">
    <property type="protein sequence ID" value="SCU98810.1"/>
    <property type="molecule type" value="Genomic_DNA"/>
</dbReference>
<feature type="region of interest" description="Disordered" evidence="2">
    <location>
        <begin position="39"/>
        <end position="76"/>
    </location>
</feature>
<dbReference type="GO" id="GO:0006366">
    <property type="term" value="P:transcription by RNA polymerase II"/>
    <property type="evidence" value="ECO:0007669"/>
    <property type="project" value="InterPro"/>
</dbReference>
<dbReference type="InterPro" id="IPR039913">
    <property type="entry name" value="RPAP1/Rba50"/>
</dbReference>
<organism evidence="5 6">
    <name type="scientific">Lachancea meyersii CBS 8951</name>
    <dbReference type="NCBI Taxonomy" id="1266667"/>
    <lineage>
        <taxon>Eukaryota</taxon>
        <taxon>Fungi</taxon>
        <taxon>Dikarya</taxon>
        <taxon>Ascomycota</taxon>
        <taxon>Saccharomycotina</taxon>
        <taxon>Saccharomycetes</taxon>
        <taxon>Saccharomycetales</taxon>
        <taxon>Saccharomycetaceae</taxon>
        <taxon>Lachancea</taxon>
    </lineage>
</organism>
<dbReference type="Pfam" id="PF08621">
    <property type="entry name" value="RPAP1_N"/>
    <property type="match status" value="1"/>
</dbReference>
<comment type="similarity">
    <text evidence="1">Belongs to the RPAP1 family.</text>
</comment>
<evidence type="ECO:0000313" key="6">
    <source>
        <dbReference type="Proteomes" id="UP000191144"/>
    </source>
</evidence>